<keyword evidence="2" id="KW-1185">Reference proteome</keyword>
<dbReference type="Proteomes" id="UP001430953">
    <property type="component" value="Unassembled WGS sequence"/>
</dbReference>
<dbReference type="AlphaFoldDB" id="A0AAW2H3G1"/>
<name>A0AAW2H3G1_9HYME</name>
<accession>A0AAW2H3G1</accession>
<evidence type="ECO:0000313" key="1">
    <source>
        <dbReference type="EMBL" id="KAL0134080.1"/>
    </source>
</evidence>
<proteinExistence type="predicted"/>
<organism evidence="1 2">
    <name type="scientific">Cardiocondyla obscurior</name>
    <dbReference type="NCBI Taxonomy" id="286306"/>
    <lineage>
        <taxon>Eukaryota</taxon>
        <taxon>Metazoa</taxon>
        <taxon>Ecdysozoa</taxon>
        <taxon>Arthropoda</taxon>
        <taxon>Hexapoda</taxon>
        <taxon>Insecta</taxon>
        <taxon>Pterygota</taxon>
        <taxon>Neoptera</taxon>
        <taxon>Endopterygota</taxon>
        <taxon>Hymenoptera</taxon>
        <taxon>Apocrita</taxon>
        <taxon>Aculeata</taxon>
        <taxon>Formicoidea</taxon>
        <taxon>Formicidae</taxon>
        <taxon>Myrmicinae</taxon>
        <taxon>Cardiocondyla</taxon>
    </lineage>
</organism>
<reference evidence="1 2" key="1">
    <citation type="submission" date="2023-03" db="EMBL/GenBank/DDBJ databases">
        <title>High recombination rates correlate with genetic variation in Cardiocondyla obscurior ants.</title>
        <authorList>
            <person name="Errbii M."/>
        </authorList>
    </citation>
    <scope>NUCLEOTIDE SEQUENCE [LARGE SCALE GENOMIC DNA]</scope>
    <source>
        <strain evidence="1">Alpha-2009</strain>
        <tissue evidence="1">Whole body</tissue>
    </source>
</reference>
<evidence type="ECO:0000313" key="2">
    <source>
        <dbReference type="Proteomes" id="UP001430953"/>
    </source>
</evidence>
<dbReference type="EMBL" id="JADYXP020000001">
    <property type="protein sequence ID" value="KAL0134080.1"/>
    <property type="molecule type" value="Genomic_DNA"/>
</dbReference>
<sequence length="160" mass="18572">MTTSRNSCWRRSGRCCKSDPEEDCPKSQLRCRNFLHHEKVGDGGDLGDALDEVASLHYFVRHLSGSLGEHVQRELLRREHRVELLQQLLLALVQHRSVKLEGVVDLILRLVVLNLQDRGVMVRRLDHRARIRRLRAALLDDPRQCLQLLRAHLRNVRAIV</sequence>
<comment type="caution">
    <text evidence="1">The sequence shown here is derived from an EMBL/GenBank/DDBJ whole genome shotgun (WGS) entry which is preliminary data.</text>
</comment>
<gene>
    <name evidence="1" type="ORF">PUN28_001152</name>
</gene>
<protein>
    <submittedName>
        <fullName evidence="1">Uncharacterized protein</fullName>
    </submittedName>
</protein>